<accession>A0A5N5UC03</accession>
<keyword evidence="3 6" id="KW-0812">Transmembrane</keyword>
<dbReference type="EMBL" id="QKKZ01000001">
    <property type="protein sequence ID" value="KAB7516138.1"/>
    <property type="molecule type" value="Genomic_DNA"/>
</dbReference>
<keyword evidence="5 6" id="KW-0472">Membrane</keyword>
<accession>A0A5N5UMS8</accession>
<protein>
    <submittedName>
        <fullName evidence="7">Branched-chain amino acid ABC transporter permease</fullName>
    </submittedName>
</protein>
<evidence type="ECO:0000256" key="3">
    <source>
        <dbReference type="ARBA" id="ARBA00022692"/>
    </source>
</evidence>
<comment type="subcellular location">
    <subcellularLocation>
        <location evidence="1">Cell membrane</location>
        <topology evidence="1">Multi-pass membrane protein</topology>
    </subcellularLocation>
</comment>
<dbReference type="RefSeq" id="WP_152119536.1">
    <property type="nucleotide sequence ID" value="NZ_QJOW01000002.1"/>
</dbReference>
<keyword evidence="12" id="KW-1185">Reference proteome</keyword>
<dbReference type="PANTHER" id="PTHR30482">
    <property type="entry name" value="HIGH-AFFINITY BRANCHED-CHAIN AMINO ACID TRANSPORT SYSTEM PERMEASE"/>
    <property type="match status" value="1"/>
</dbReference>
<dbReference type="GO" id="GO:0005886">
    <property type="term" value="C:plasma membrane"/>
    <property type="evidence" value="ECO:0007669"/>
    <property type="project" value="UniProtKB-SubCell"/>
</dbReference>
<evidence type="ECO:0000313" key="10">
    <source>
        <dbReference type="Proteomes" id="UP000326207"/>
    </source>
</evidence>
<feature type="transmembrane region" description="Helical" evidence="6">
    <location>
        <begin position="324"/>
        <end position="346"/>
    </location>
</feature>
<evidence type="ECO:0000313" key="12">
    <source>
        <dbReference type="Proteomes" id="UP000326865"/>
    </source>
</evidence>
<evidence type="ECO:0000313" key="8">
    <source>
        <dbReference type="EMBL" id="KAB7516648.1"/>
    </source>
</evidence>
<dbReference type="InterPro" id="IPR001851">
    <property type="entry name" value="ABC_transp_permease"/>
</dbReference>
<dbReference type="GO" id="GO:0015658">
    <property type="term" value="F:branched-chain amino acid transmembrane transporter activity"/>
    <property type="evidence" value="ECO:0007669"/>
    <property type="project" value="InterPro"/>
</dbReference>
<feature type="transmembrane region" description="Helical" evidence="6">
    <location>
        <begin position="199"/>
        <end position="217"/>
    </location>
</feature>
<organism evidence="7 12">
    <name type="scientific">Halosegnis rubeus</name>
    <dbReference type="NCBI Taxonomy" id="2212850"/>
    <lineage>
        <taxon>Archaea</taxon>
        <taxon>Methanobacteriati</taxon>
        <taxon>Methanobacteriota</taxon>
        <taxon>Stenosarchaea group</taxon>
        <taxon>Halobacteria</taxon>
        <taxon>Halobacteriales</taxon>
        <taxon>Natronomonadaceae</taxon>
        <taxon>Halosegnis</taxon>
    </lineage>
</organism>
<feature type="transmembrane region" description="Helical" evidence="6">
    <location>
        <begin position="102"/>
        <end position="126"/>
    </location>
</feature>
<sequence length="361" mass="39165">MSGALDSAPAVEGNERLLVGAGLLLLVVAPFILGPFQTGLLAEVLIFGIFATAFNLLYGYTGLLSFGHGMFFAVAGYTMAKTVQTVGPMLGFGELFGGASVLATWLFGLVLAILVTVLVAMAIGYLAVQLEEIYFAMITLSFTMAIYAIANQDIIGTLLEFLGMGNGTFTNGSDGLTFTLGEVDLFGFTFTLVDIADPFAYYFFTIAIFAVTMYLLYRIVKSPFGTVCKAIRENPERASALGINITRHSWVTFVLSGGFSGLAGGLLIPLFTNVTPRYAYWAFSAEPVLMTVIGGPYSFFGPLVGAFSYRYLRWFISRFEMLEAYWQFSFGLLLLLVVLFVANGVIGAPKQVRSWLDSRGE</sequence>
<feature type="transmembrane region" description="Helical" evidence="6">
    <location>
        <begin position="250"/>
        <end position="268"/>
    </location>
</feature>
<reference evidence="10 11" key="1">
    <citation type="submission" date="2019-10" db="EMBL/GenBank/DDBJ databases">
        <title>Unraveling microbial dark matter from salterns through culturing: the case of the genus Halosegnis.</title>
        <authorList>
            <person name="Duran-Viseras A."/>
            <person name="Andrei A.-S."/>
            <person name="Vera-Gargallo B."/>
            <person name="Ghai R."/>
            <person name="Sanchez-Porro C."/>
            <person name="Ventosa A."/>
        </authorList>
    </citation>
    <scope>NUCLEOTIDE SEQUENCE [LARGE SCALE GENOMIC DNA]</scope>
    <source>
        <strain evidence="8 11">F17-44</strain>
        <strain evidence="7 12">F18-79</strain>
        <strain evidence="9 10">F19-13</strain>
    </source>
</reference>
<name>A0A5N5UC03_9EURY</name>
<dbReference type="OrthoDB" id="30958at2157"/>
<accession>A0A5N5UDC0</accession>
<evidence type="ECO:0000256" key="4">
    <source>
        <dbReference type="ARBA" id="ARBA00022989"/>
    </source>
</evidence>
<dbReference type="Proteomes" id="UP000326865">
    <property type="component" value="Unassembled WGS sequence"/>
</dbReference>
<comment type="caution">
    <text evidence="7">The sequence shown here is derived from an EMBL/GenBank/DDBJ whole genome shotgun (WGS) entry which is preliminary data.</text>
</comment>
<feature type="transmembrane region" description="Helical" evidence="6">
    <location>
        <begin position="16"/>
        <end position="33"/>
    </location>
</feature>
<dbReference type="EMBL" id="QJOW01000002">
    <property type="protein sequence ID" value="KAB7516648.1"/>
    <property type="molecule type" value="Genomic_DNA"/>
</dbReference>
<evidence type="ECO:0000256" key="1">
    <source>
        <dbReference type="ARBA" id="ARBA00004651"/>
    </source>
</evidence>
<dbReference type="PANTHER" id="PTHR30482:SF17">
    <property type="entry name" value="ABC TRANSPORTER ATP-BINDING PROTEIN"/>
    <property type="match status" value="1"/>
</dbReference>
<keyword evidence="2" id="KW-1003">Cell membrane</keyword>
<proteinExistence type="predicted"/>
<dbReference type="Proteomes" id="UP000326207">
    <property type="component" value="Unassembled WGS sequence"/>
</dbReference>
<dbReference type="EMBL" id="QMDY01000001">
    <property type="protein sequence ID" value="KAB7520221.1"/>
    <property type="molecule type" value="Genomic_DNA"/>
</dbReference>
<evidence type="ECO:0000313" key="9">
    <source>
        <dbReference type="EMBL" id="KAB7520221.1"/>
    </source>
</evidence>
<feature type="transmembrane region" description="Helical" evidence="6">
    <location>
        <begin position="40"/>
        <end position="60"/>
    </location>
</feature>
<keyword evidence="4 6" id="KW-1133">Transmembrane helix</keyword>
<dbReference type="CDD" id="cd06581">
    <property type="entry name" value="TM_PBP1_LivM_like"/>
    <property type="match status" value="1"/>
</dbReference>
<evidence type="ECO:0000313" key="7">
    <source>
        <dbReference type="EMBL" id="KAB7516138.1"/>
    </source>
</evidence>
<evidence type="ECO:0000256" key="2">
    <source>
        <dbReference type="ARBA" id="ARBA00022475"/>
    </source>
</evidence>
<evidence type="ECO:0000256" key="5">
    <source>
        <dbReference type="ARBA" id="ARBA00023136"/>
    </source>
</evidence>
<dbReference type="Pfam" id="PF02653">
    <property type="entry name" value="BPD_transp_2"/>
    <property type="match status" value="1"/>
</dbReference>
<dbReference type="AlphaFoldDB" id="A0A5N5UC03"/>
<evidence type="ECO:0000313" key="11">
    <source>
        <dbReference type="Proteomes" id="UP000326302"/>
    </source>
</evidence>
<evidence type="ECO:0000256" key="6">
    <source>
        <dbReference type="SAM" id="Phobius"/>
    </source>
</evidence>
<dbReference type="Proteomes" id="UP000326302">
    <property type="component" value="Unassembled WGS sequence"/>
</dbReference>
<dbReference type="InterPro" id="IPR043428">
    <property type="entry name" value="LivM-like"/>
</dbReference>
<feature type="transmembrane region" description="Helical" evidence="6">
    <location>
        <begin position="133"/>
        <end position="150"/>
    </location>
</feature>
<feature type="transmembrane region" description="Helical" evidence="6">
    <location>
        <begin position="288"/>
        <end position="312"/>
    </location>
</feature>
<gene>
    <name evidence="7" type="ORF">DM867_03085</name>
    <name evidence="8" type="ORF">DMP03_04560</name>
    <name evidence="9" type="ORF">DP108_02955</name>
</gene>